<evidence type="ECO:0000256" key="7">
    <source>
        <dbReference type="SAM" id="MobiDB-lite"/>
    </source>
</evidence>
<dbReference type="PANTHER" id="PTHR17600:SF2">
    <property type="entry name" value="LRP CHAPERONE MESD"/>
    <property type="match status" value="1"/>
</dbReference>
<dbReference type="EMBL" id="WNWW01000567">
    <property type="protein sequence ID" value="KAF3423405.1"/>
    <property type="molecule type" value="Genomic_DNA"/>
</dbReference>
<evidence type="ECO:0000256" key="4">
    <source>
        <dbReference type="ARBA" id="ARBA00022729"/>
    </source>
</evidence>
<evidence type="ECO:0000256" key="8">
    <source>
        <dbReference type="SAM" id="SignalP"/>
    </source>
</evidence>
<dbReference type="AlphaFoldDB" id="A0A833RTZ4"/>
<dbReference type="Gene3D" id="6.10.250.640">
    <property type="match status" value="1"/>
</dbReference>
<keyword evidence="6" id="KW-0143">Chaperone</keyword>
<dbReference type="InterPro" id="IPR019330">
    <property type="entry name" value="MESD"/>
</dbReference>
<gene>
    <name evidence="9" type="ORF">E2986_13526</name>
</gene>
<name>A0A833RTZ4_9HYME</name>
<proteinExistence type="inferred from homology"/>
<dbReference type="PANTHER" id="PTHR17600">
    <property type="entry name" value="MESODERM DEVELOPMENT CANDIDATE 2"/>
    <property type="match status" value="1"/>
</dbReference>
<protein>
    <recommendedName>
        <fullName evidence="11">LDLR chaperone boca</fullName>
    </recommendedName>
</protein>
<evidence type="ECO:0000256" key="1">
    <source>
        <dbReference type="ARBA" id="ARBA00004240"/>
    </source>
</evidence>
<dbReference type="GO" id="GO:0005783">
    <property type="term" value="C:endoplasmic reticulum"/>
    <property type="evidence" value="ECO:0007669"/>
    <property type="project" value="UniProtKB-SubCell"/>
</dbReference>
<keyword evidence="3" id="KW-0879">Wnt signaling pathway</keyword>
<dbReference type="Proteomes" id="UP000655588">
    <property type="component" value="Unassembled WGS sequence"/>
</dbReference>
<evidence type="ECO:0000256" key="2">
    <source>
        <dbReference type="ARBA" id="ARBA00011068"/>
    </source>
</evidence>
<feature type="signal peptide" evidence="8">
    <location>
        <begin position="1"/>
        <end position="18"/>
    </location>
</feature>
<evidence type="ECO:0000313" key="9">
    <source>
        <dbReference type="EMBL" id="KAF3423405.1"/>
    </source>
</evidence>
<feature type="chain" id="PRO_5032947491" description="LDLR chaperone boca" evidence="8">
    <location>
        <begin position="19"/>
        <end position="240"/>
    </location>
</feature>
<dbReference type="GO" id="GO:0016055">
    <property type="term" value="P:Wnt signaling pathway"/>
    <property type="evidence" value="ECO:0007669"/>
    <property type="project" value="UniProtKB-KW"/>
</dbReference>
<reference evidence="9" key="1">
    <citation type="submission" date="2019-11" db="EMBL/GenBank/DDBJ databases">
        <title>The nuclear and mitochondrial genomes of Frieseomelitta varia - a highly eusocial stingless bee (Meliponini) with a permanently sterile worker caste.</title>
        <authorList>
            <person name="Freitas F.C.P."/>
            <person name="Lourenco A.P."/>
            <person name="Nunes F.M.F."/>
            <person name="Paschoal A.R."/>
            <person name="Abreu F.C.P."/>
            <person name="Barbin F.O."/>
            <person name="Bataglia L."/>
            <person name="Cardoso-Junior C.A.M."/>
            <person name="Cervoni M.S."/>
            <person name="Silva S.R."/>
            <person name="Dalarmi F."/>
            <person name="Del Lama M.A."/>
            <person name="Depintor T.S."/>
            <person name="Ferreira K.M."/>
            <person name="Goria P.S."/>
            <person name="Jaskot M.C."/>
            <person name="Lago D.C."/>
            <person name="Luna-Lucena D."/>
            <person name="Moda L.M."/>
            <person name="Nascimento L."/>
            <person name="Pedrino M."/>
            <person name="Rabico F.O."/>
            <person name="Sanches F.C."/>
            <person name="Santos D.E."/>
            <person name="Santos C.G."/>
            <person name="Vieira J."/>
            <person name="Lopes T.F."/>
            <person name="Barchuk A.R."/>
            <person name="Hartfelder K."/>
            <person name="Simoes Z.L.P."/>
            <person name="Bitondi M.M.G."/>
            <person name="Pinheiro D.G."/>
        </authorList>
    </citation>
    <scope>NUCLEOTIDE SEQUENCE</scope>
    <source>
        <strain evidence="9">USP_RPSP 00005682</strain>
        <tissue evidence="9">Whole individual</tissue>
    </source>
</reference>
<comment type="similarity">
    <text evidence="2">Belongs to the MESD family.</text>
</comment>
<evidence type="ECO:0000256" key="3">
    <source>
        <dbReference type="ARBA" id="ARBA00022687"/>
    </source>
</evidence>
<evidence type="ECO:0008006" key="11">
    <source>
        <dbReference type="Google" id="ProtNLM"/>
    </source>
</evidence>
<sequence length="240" mass="27760">MRKEIVISLVFLLTYVNATNDGKSNKKSWRDKDIRDMNDADLEHLLDQWEKNDEPLEPDELPEHLRPSPKIDLSQLDMSNPDNVLKVTKKGRSVMMFVDTNENLSVEEAETIMKIWQTSLQNNHIIAERYPIDQRRSVFLFHEGSQAVDAKNFFLQQPELSHVTLEGQTYFRDPKKQNEKMAKLNKQGNKLSNNKDDNKNKEDKRAEPPVGSTNAPLEAYRAPDLERCNLEVVEKAKAVE</sequence>
<feature type="region of interest" description="Disordered" evidence="7">
    <location>
        <begin position="184"/>
        <end position="221"/>
    </location>
</feature>
<dbReference type="Gene3D" id="3.30.70.260">
    <property type="match status" value="1"/>
</dbReference>
<dbReference type="GO" id="GO:0006457">
    <property type="term" value="P:protein folding"/>
    <property type="evidence" value="ECO:0007669"/>
    <property type="project" value="InterPro"/>
</dbReference>
<evidence type="ECO:0000256" key="5">
    <source>
        <dbReference type="ARBA" id="ARBA00022824"/>
    </source>
</evidence>
<accession>A0A833RTZ4</accession>
<keyword evidence="10" id="KW-1185">Reference proteome</keyword>
<evidence type="ECO:0000256" key="6">
    <source>
        <dbReference type="ARBA" id="ARBA00023186"/>
    </source>
</evidence>
<evidence type="ECO:0000313" key="10">
    <source>
        <dbReference type="Proteomes" id="UP000655588"/>
    </source>
</evidence>
<keyword evidence="4 8" id="KW-0732">Signal</keyword>
<keyword evidence="5" id="KW-0256">Endoplasmic reticulum</keyword>
<comment type="caution">
    <text evidence="9">The sequence shown here is derived from an EMBL/GenBank/DDBJ whole genome shotgun (WGS) entry which is preliminary data.</text>
</comment>
<feature type="compositionally biased region" description="Basic and acidic residues" evidence="7">
    <location>
        <begin position="193"/>
        <end position="207"/>
    </location>
</feature>
<dbReference type="Pfam" id="PF10185">
    <property type="entry name" value="Mesd"/>
    <property type="match status" value="1"/>
</dbReference>
<organism evidence="9 10">
    <name type="scientific">Frieseomelitta varia</name>
    <dbReference type="NCBI Taxonomy" id="561572"/>
    <lineage>
        <taxon>Eukaryota</taxon>
        <taxon>Metazoa</taxon>
        <taxon>Ecdysozoa</taxon>
        <taxon>Arthropoda</taxon>
        <taxon>Hexapoda</taxon>
        <taxon>Insecta</taxon>
        <taxon>Pterygota</taxon>
        <taxon>Neoptera</taxon>
        <taxon>Endopterygota</taxon>
        <taxon>Hymenoptera</taxon>
        <taxon>Apocrita</taxon>
        <taxon>Aculeata</taxon>
        <taxon>Apoidea</taxon>
        <taxon>Anthophila</taxon>
        <taxon>Apidae</taxon>
        <taxon>Frieseomelitta</taxon>
    </lineage>
</organism>
<comment type="subcellular location">
    <subcellularLocation>
        <location evidence="1">Endoplasmic reticulum</location>
    </subcellularLocation>
</comment>